<evidence type="ECO:0000313" key="2">
    <source>
        <dbReference type="Proteomes" id="UP000249818"/>
    </source>
</evidence>
<protein>
    <submittedName>
        <fullName evidence="1">Uncharacterized protein</fullName>
    </submittedName>
</protein>
<dbReference type="EMBL" id="LS483254">
    <property type="protein sequence ID" value="SQD92095.1"/>
    <property type="molecule type" value="Genomic_DNA"/>
</dbReference>
<evidence type="ECO:0000313" key="1">
    <source>
        <dbReference type="EMBL" id="SQD92095.1"/>
    </source>
</evidence>
<keyword evidence="2" id="KW-1185">Reference proteome</keyword>
<reference evidence="2" key="1">
    <citation type="submission" date="2018-05" db="EMBL/GenBank/DDBJ databases">
        <authorList>
            <person name="Hao L."/>
        </authorList>
    </citation>
    <scope>NUCLEOTIDE SEQUENCE [LARGE SCALE GENOMIC DNA]</scope>
</reference>
<sequence>MKKRLGLLLGLVLVAGLVGVAACPSVGLPVAKVDAIGGGNYIVWVQNTTTCDVTTIKVFLMVPTTTFQVLPFGPAATATGAGSVWTIQIAAPGLKPGGLMLLGLKGVSPVVPGTCEALVKYLFVSPPCLE</sequence>
<dbReference type="AlphaFoldDB" id="A0A2X3MIV8"/>
<gene>
    <name evidence="1" type="ORF">BARAN1_0070</name>
</gene>
<dbReference type="Proteomes" id="UP000249818">
    <property type="component" value="Chromosome BARAN1"/>
</dbReference>
<proteinExistence type="predicted"/>
<name>A0A2X3MIV8_9BACT</name>
<dbReference type="RefSeq" id="WP_122030367.1">
    <property type="nucleotide sequence ID" value="NZ_LS483254.1"/>
</dbReference>
<dbReference type="PROSITE" id="PS51257">
    <property type="entry name" value="PROKAR_LIPOPROTEIN"/>
    <property type="match status" value="1"/>
</dbReference>
<dbReference type="KEGG" id="bana:BARAN1_0070"/>
<accession>A0A2X3MIV8</accession>
<organism evidence="1 2">
    <name type="scientific">Candidatus Bipolaricaulis anaerobius</name>
    <dbReference type="NCBI Taxonomy" id="2026885"/>
    <lineage>
        <taxon>Bacteria</taxon>
        <taxon>Candidatus Bipolaricaulota</taxon>
        <taxon>Candidatus Bipolaricaulia</taxon>
        <taxon>Candidatus Bipolaricaulales</taxon>
        <taxon>Candidatus Bipolaricaulaceae</taxon>
        <taxon>Candidatus Bipolaricaulis</taxon>
    </lineage>
</organism>